<dbReference type="InterPro" id="IPR056824">
    <property type="entry name" value="PGAP1_TMD"/>
</dbReference>
<dbReference type="GO" id="GO:0050185">
    <property type="term" value="F:phosphatidylinositol deacylase activity"/>
    <property type="evidence" value="ECO:0007669"/>
    <property type="project" value="TreeGrafter"/>
</dbReference>
<comment type="similarity">
    <text evidence="4">Belongs to the DEAD box helicase family. DDX4/VASA subfamily.</text>
</comment>
<dbReference type="GO" id="GO:0005789">
    <property type="term" value="C:endoplasmic reticulum membrane"/>
    <property type="evidence" value="ECO:0007669"/>
    <property type="project" value="UniProtKB-SubCell"/>
</dbReference>
<feature type="compositionally biased region" description="Basic and acidic residues" evidence="23">
    <location>
        <begin position="852"/>
        <end position="864"/>
    </location>
</feature>
<dbReference type="InterPro" id="IPR000629">
    <property type="entry name" value="RNA-helicase_DEAD-box_CS"/>
</dbReference>
<feature type="region of interest" description="Disordered" evidence="23">
    <location>
        <begin position="1145"/>
        <end position="1186"/>
    </location>
</feature>
<evidence type="ECO:0000256" key="12">
    <source>
        <dbReference type="ARBA" id="ARBA00022801"/>
    </source>
</evidence>
<evidence type="ECO:0000256" key="17">
    <source>
        <dbReference type="ARBA" id="ARBA00022884"/>
    </source>
</evidence>
<feature type="transmembrane region" description="Helical" evidence="22">
    <location>
        <begin position="1916"/>
        <end position="1937"/>
    </location>
</feature>
<feature type="domain" description="CCHC-type" evidence="24">
    <location>
        <begin position="2652"/>
        <end position="2667"/>
    </location>
</feature>
<dbReference type="SMART" id="SM00490">
    <property type="entry name" value="HELICc"/>
    <property type="match status" value="1"/>
</dbReference>
<evidence type="ECO:0000259" key="24">
    <source>
        <dbReference type="PROSITE" id="PS50158"/>
    </source>
</evidence>
<dbReference type="InterPro" id="IPR001878">
    <property type="entry name" value="Znf_CCHC"/>
</dbReference>
<keyword evidence="15" id="KW-0862">Zinc</keyword>
<feature type="domain" description="CCHC-type" evidence="24">
    <location>
        <begin position="2575"/>
        <end position="2588"/>
    </location>
</feature>
<dbReference type="InterPro" id="IPR027417">
    <property type="entry name" value="P-loop_NTPase"/>
</dbReference>
<evidence type="ECO:0000313" key="28">
    <source>
        <dbReference type="Proteomes" id="UP000717515"/>
    </source>
</evidence>
<name>A0A9P8D2M1_MORAP</name>
<dbReference type="Proteomes" id="UP000717515">
    <property type="component" value="Unassembled WGS sequence"/>
</dbReference>
<dbReference type="InterPro" id="IPR025829">
    <property type="entry name" value="Zn_knuckle_CX2CX3GHX4C"/>
</dbReference>
<comment type="subcellular location">
    <subcellularLocation>
        <location evidence="1">Endoplasmic reticulum membrane</location>
        <topology evidence="1">Multi-pass membrane protein</topology>
    </subcellularLocation>
    <subcellularLocation>
        <location evidence="2">Nucleus</location>
        <location evidence="2">Nucleolus</location>
    </subcellularLocation>
</comment>
<dbReference type="EC" id="3.1.-.-" evidence="22"/>
<proteinExistence type="inferred from homology"/>
<dbReference type="Pfam" id="PF13696">
    <property type="entry name" value="zf-CCHC_2"/>
    <property type="match status" value="3"/>
</dbReference>
<evidence type="ECO:0000256" key="1">
    <source>
        <dbReference type="ARBA" id="ARBA00004477"/>
    </source>
</evidence>
<feature type="region of interest" description="Disordered" evidence="23">
    <location>
        <begin position="498"/>
        <end position="527"/>
    </location>
</feature>
<dbReference type="GO" id="GO:0015031">
    <property type="term" value="P:protein transport"/>
    <property type="evidence" value="ECO:0007669"/>
    <property type="project" value="UniProtKB-KW"/>
</dbReference>
<feature type="transmembrane region" description="Helical" evidence="22">
    <location>
        <begin position="2135"/>
        <end position="2159"/>
    </location>
</feature>
<feature type="domain" description="CCHC-type" evidence="24">
    <location>
        <begin position="2603"/>
        <end position="2617"/>
    </location>
</feature>
<evidence type="ECO:0000256" key="23">
    <source>
        <dbReference type="SAM" id="MobiDB-lite"/>
    </source>
</evidence>
<dbReference type="SUPFAM" id="SSF54197">
    <property type="entry name" value="HIT-like"/>
    <property type="match status" value="1"/>
</dbReference>
<dbReference type="Pfam" id="PF00270">
    <property type="entry name" value="DEAD"/>
    <property type="match status" value="1"/>
</dbReference>
<feature type="region of interest" description="Disordered" evidence="23">
    <location>
        <begin position="758"/>
        <end position="810"/>
    </location>
</feature>
<evidence type="ECO:0000256" key="14">
    <source>
        <dbReference type="ARBA" id="ARBA00022824"/>
    </source>
</evidence>
<dbReference type="CDD" id="cd07380">
    <property type="entry name" value="MPP_CWF19_N"/>
    <property type="match status" value="1"/>
</dbReference>
<keyword evidence="7" id="KW-0698">rRNA processing</keyword>
<comment type="similarity">
    <text evidence="3 22">Belongs to the GPI inositol-deacylase family.</text>
</comment>
<dbReference type="GO" id="GO:0003723">
    <property type="term" value="F:RNA binding"/>
    <property type="evidence" value="ECO:0007669"/>
    <property type="project" value="UniProtKB-KW"/>
</dbReference>
<dbReference type="InterPro" id="IPR029058">
    <property type="entry name" value="AB_hydrolase_fold"/>
</dbReference>
<dbReference type="GO" id="GO:0006888">
    <property type="term" value="P:endoplasmic reticulum to Golgi vesicle-mediated transport"/>
    <property type="evidence" value="ECO:0007669"/>
    <property type="project" value="TreeGrafter"/>
</dbReference>
<gene>
    <name evidence="27" type="ORF">KVV02_007127</name>
</gene>
<evidence type="ECO:0000256" key="9">
    <source>
        <dbReference type="ARBA" id="ARBA00022723"/>
    </source>
</evidence>
<evidence type="ECO:0000256" key="2">
    <source>
        <dbReference type="ARBA" id="ARBA00004604"/>
    </source>
</evidence>
<dbReference type="Pfam" id="PF04676">
    <property type="entry name" value="CwfJ_C_2"/>
    <property type="match status" value="1"/>
</dbReference>
<dbReference type="GO" id="GO:0006364">
    <property type="term" value="P:rRNA processing"/>
    <property type="evidence" value="ECO:0007669"/>
    <property type="project" value="UniProtKB-KW"/>
</dbReference>
<protein>
    <recommendedName>
        <fullName evidence="22">GPI inositol-deacylase</fullName>
        <ecNumber evidence="22">3.1.-.-</ecNumber>
    </recommendedName>
</protein>
<evidence type="ECO:0000256" key="20">
    <source>
        <dbReference type="ARBA" id="ARBA00023136"/>
    </source>
</evidence>
<keyword evidence="12 22" id="KW-0378">Hydrolase</keyword>
<dbReference type="CDD" id="cd18787">
    <property type="entry name" value="SF2_C_DEAD"/>
    <property type="match status" value="1"/>
</dbReference>
<evidence type="ECO:0000259" key="25">
    <source>
        <dbReference type="PROSITE" id="PS51192"/>
    </source>
</evidence>
<feature type="domain" description="Helicase C-terminal" evidence="26">
    <location>
        <begin position="517"/>
        <end position="686"/>
    </location>
</feature>
<dbReference type="SUPFAM" id="SSF57756">
    <property type="entry name" value="Retrovirus zinc finger-like domains"/>
    <property type="match status" value="2"/>
</dbReference>
<dbReference type="Gene3D" id="3.40.50.300">
    <property type="entry name" value="P-loop containing nucleotide triphosphate hydrolases"/>
    <property type="match status" value="2"/>
</dbReference>
<dbReference type="Pfam" id="PF04677">
    <property type="entry name" value="CwfJ_C_1"/>
    <property type="match status" value="1"/>
</dbReference>
<dbReference type="InterPro" id="IPR014001">
    <property type="entry name" value="Helicase_ATP-bd"/>
</dbReference>
<keyword evidence="11 21" id="KW-0863">Zinc-finger</keyword>
<evidence type="ECO:0000256" key="4">
    <source>
        <dbReference type="ARBA" id="ARBA00010132"/>
    </source>
</evidence>
<evidence type="ECO:0000256" key="10">
    <source>
        <dbReference type="ARBA" id="ARBA00022741"/>
    </source>
</evidence>
<feature type="region of interest" description="Disordered" evidence="23">
    <location>
        <begin position="1035"/>
        <end position="1133"/>
    </location>
</feature>
<feature type="compositionally biased region" description="Polar residues" evidence="23">
    <location>
        <begin position="108"/>
        <end position="119"/>
    </location>
</feature>
<evidence type="ECO:0000256" key="8">
    <source>
        <dbReference type="ARBA" id="ARBA00022692"/>
    </source>
</evidence>
<dbReference type="CDD" id="cd17949">
    <property type="entry name" value="DEADc_DDX31"/>
    <property type="match status" value="1"/>
</dbReference>
<comment type="function">
    <text evidence="22">Involved in inositol deacylation of GPI-anchored proteins which plays important roles in the quality control and ER-associated degradation of GPI-anchored proteins.</text>
</comment>
<dbReference type="SUPFAM" id="SSF52540">
    <property type="entry name" value="P-loop containing nucleoside triphosphate hydrolases"/>
    <property type="match status" value="2"/>
</dbReference>
<feature type="compositionally biased region" description="Gly residues" evidence="23">
    <location>
        <begin position="1151"/>
        <end position="1161"/>
    </location>
</feature>
<feature type="compositionally biased region" description="Basic and acidic residues" evidence="23">
    <location>
        <begin position="74"/>
        <end position="90"/>
    </location>
</feature>
<dbReference type="InterPro" id="IPR039529">
    <property type="entry name" value="PGAP1/BST1"/>
</dbReference>
<evidence type="ECO:0000256" key="16">
    <source>
        <dbReference type="ARBA" id="ARBA00022840"/>
    </source>
</evidence>
<feature type="compositionally biased region" description="Low complexity" evidence="23">
    <location>
        <begin position="1102"/>
        <end position="1118"/>
    </location>
</feature>
<evidence type="ECO:0000256" key="22">
    <source>
        <dbReference type="RuleBase" id="RU365011"/>
    </source>
</evidence>
<evidence type="ECO:0000256" key="7">
    <source>
        <dbReference type="ARBA" id="ARBA00022552"/>
    </source>
</evidence>
<dbReference type="EMBL" id="JAIFTL010000006">
    <property type="protein sequence ID" value="KAG9327351.1"/>
    <property type="molecule type" value="Genomic_DNA"/>
</dbReference>
<dbReference type="InterPro" id="IPR006767">
    <property type="entry name" value="Cwf19-like_C_dom-2"/>
</dbReference>
<feature type="transmembrane region" description="Helical" evidence="22">
    <location>
        <begin position="2017"/>
        <end position="2040"/>
    </location>
</feature>
<dbReference type="Pfam" id="PF13959">
    <property type="entry name" value="CTE_SPB4"/>
    <property type="match status" value="1"/>
</dbReference>
<dbReference type="PROSITE" id="PS50158">
    <property type="entry name" value="ZF_CCHC"/>
    <property type="match status" value="3"/>
</dbReference>
<dbReference type="PROSITE" id="PS51192">
    <property type="entry name" value="HELICASE_ATP_BIND_1"/>
    <property type="match status" value="1"/>
</dbReference>
<comment type="caution">
    <text evidence="22">Lacks conserved residue(s) required for the propagation of feature annotation.</text>
</comment>
<organism evidence="27 28">
    <name type="scientific">Mortierella alpina</name>
    <name type="common">Oleaginous fungus</name>
    <name type="synonym">Mortierella renispora</name>
    <dbReference type="NCBI Taxonomy" id="64518"/>
    <lineage>
        <taxon>Eukaryota</taxon>
        <taxon>Fungi</taxon>
        <taxon>Fungi incertae sedis</taxon>
        <taxon>Mucoromycota</taxon>
        <taxon>Mortierellomycotina</taxon>
        <taxon>Mortierellomycetes</taxon>
        <taxon>Mortierellales</taxon>
        <taxon>Mortierellaceae</taxon>
        <taxon>Mortierella</taxon>
    </lineage>
</organism>
<dbReference type="GO" id="GO:0008270">
    <property type="term" value="F:zinc ion binding"/>
    <property type="evidence" value="ECO:0007669"/>
    <property type="project" value="UniProtKB-KW"/>
</dbReference>
<dbReference type="SMART" id="SM00343">
    <property type="entry name" value="ZnF_C2HC"/>
    <property type="match status" value="3"/>
</dbReference>
<dbReference type="GO" id="GO:0006505">
    <property type="term" value="P:GPI anchor metabolic process"/>
    <property type="evidence" value="ECO:0007669"/>
    <property type="project" value="TreeGrafter"/>
</dbReference>
<dbReference type="GO" id="GO:0005730">
    <property type="term" value="C:nucleolus"/>
    <property type="evidence" value="ECO:0007669"/>
    <property type="project" value="UniProtKB-SubCell"/>
</dbReference>
<feature type="compositionally biased region" description="Basic and acidic residues" evidence="23">
    <location>
        <begin position="899"/>
        <end position="909"/>
    </location>
</feature>
<dbReference type="PANTHER" id="PTHR15495">
    <property type="entry name" value="NEGATIVE REGULATOR OF VESICLE FORMATION-RELATED"/>
    <property type="match status" value="1"/>
</dbReference>
<dbReference type="Pfam" id="PF25141">
    <property type="entry name" value="PGAP1_2nd"/>
    <property type="match status" value="1"/>
</dbReference>
<dbReference type="InterPro" id="IPR001650">
    <property type="entry name" value="Helicase_C-like"/>
</dbReference>
<keyword evidence="13" id="KW-0347">Helicase</keyword>
<evidence type="ECO:0000256" key="13">
    <source>
        <dbReference type="ARBA" id="ARBA00022806"/>
    </source>
</evidence>
<evidence type="ECO:0000256" key="19">
    <source>
        <dbReference type="ARBA" id="ARBA00022989"/>
    </source>
</evidence>
<accession>A0A9P8D2M1</accession>
<keyword evidence="8 22" id="KW-0812">Transmembrane</keyword>
<dbReference type="InterPro" id="IPR025313">
    <property type="entry name" value="SPB4-like_CTE"/>
</dbReference>
<evidence type="ECO:0000256" key="11">
    <source>
        <dbReference type="ARBA" id="ARBA00022771"/>
    </source>
</evidence>
<dbReference type="Gene3D" id="3.40.50.1820">
    <property type="entry name" value="alpha/beta hydrolase"/>
    <property type="match status" value="1"/>
</dbReference>
<keyword evidence="6" id="KW-0690">Ribosome biogenesis</keyword>
<keyword evidence="18 22" id="KW-0653">Protein transport</keyword>
<keyword evidence="10" id="KW-0547">Nucleotide-binding</keyword>
<keyword evidence="16" id="KW-0067">ATP-binding</keyword>
<dbReference type="InterPro" id="IPR006768">
    <property type="entry name" value="Cwf19-like_C_dom-1"/>
</dbReference>
<dbReference type="GO" id="GO:0004386">
    <property type="term" value="F:helicase activity"/>
    <property type="evidence" value="ECO:0007669"/>
    <property type="project" value="UniProtKB-KW"/>
</dbReference>
<dbReference type="Gene3D" id="3.30.428.10">
    <property type="entry name" value="HIT-like"/>
    <property type="match status" value="1"/>
</dbReference>
<dbReference type="PANTHER" id="PTHR15495:SF7">
    <property type="entry name" value="GPI INOSITOL-DEACYLASE"/>
    <property type="match status" value="1"/>
</dbReference>
<dbReference type="InterPro" id="IPR036265">
    <property type="entry name" value="HIT-like_sf"/>
</dbReference>
<evidence type="ECO:0000256" key="21">
    <source>
        <dbReference type="PROSITE-ProRule" id="PRU00047"/>
    </source>
</evidence>
<keyword evidence="5 22" id="KW-0813">Transport</keyword>
<evidence type="ECO:0000259" key="26">
    <source>
        <dbReference type="PROSITE" id="PS51194"/>
    </source>
</evidence>
<dbReference type="Pfam" id="PF25140">
    <property type="entry name" value="PGAP1_TMD"/>
    <property type="match status" value="1"/>
</dbReference>
<dbReference type="GO" id="GO:0005524">
    <property type="term" value="F:ATP binding"/>
    <property type="evidence" value="ECO:0007669"/>
    <property type="project" value="UniProtKB-KW"/>
</dbReference>
<dbReference type="SMART" id="SM01178">
    <property type="entry name" value="DUF4217"/>
    <property type="match status" value="1"/>
</dbReference>
<keyword evidence="20 22" id="KW-0472">Membrane</keyword>
<dbReference type="InterPro" id="IPR012908">
    <property type="entry name" value="PGAP1-ab_dom-like"/>
</dbReference>
<reference evidence="27" key="1">
    <citation type="submission" date="2021-07" db="EMBL/GenBank/DDBJ databases">
        <title>Draft genome of Mortierella alpina, strain LL118, isolated from an aspen leaf litter sample.</title>
        <authorList>
            <person name="Yang S."/>
            <person name="Vinatzer B.A."/>
        </authorList>
    </citation>
    <scope>NUCLEOTIDE SEQUENCE</scope>
    <source>
        <strain evidence="27">LL118</strain>
    </source>
</reference>
<feature type="region of interest" description="Disordered" evidence="23">
    <location>
        <begin position="2823"/>
        <end position="2843"/>
    </location>
</feature>
<feature type="compositionally biased region" description="Low complexity" evidence="23">
    <location>
        <begin position="933"/>
        <end position="955"/>
    </location>
</feature>
<keyword evidence="9" id="KW-0479">Metal-binding</keyword>
<evidence type="ECO:0000256" key="18">
    <source>
        <dbReference type="ARBA" id="ARBA00022927"/>
    </source>
</evidence>
<dbReference type="Pfam" id="PF07819">
    <property type="entry name" value="PGAP1"/>
    <property type="match status" value="1"/>
</dbReference>
<feature type="region of interest" description="Disordered" evidence="23">
    <location>
        <begin position="1"/>
        <end position="144"/>
    </location>
</feature>
<evidence type="ECO:0000256" key="3">
    <source>
        <dbReference type="ARBA" id="ARBA00006931"/>
    </source>
</evidence>
<feature type="domain" description="Helicase ATP-binding" evidence="25">
    <location>
        <begin position="187"/>
        <end position="401"/>
    </location>
</feature>
<sequence>MDGGGLVLNFAAPTGDAAPARLAKPKGGRWKDRVKVVKSVKRQLEVAGRPPSASGASSSAHAATPSSSSHTVHSSRDSAHARSNNDHDDYYTGDGGVSKEVKMMHGKSQVQSSIFSPDTDNLPKVKTINRPVGKPSNAPLNTSTFTGIGLDEDLVKHMEGKLRVTMPTTIQQKAIPVLLGPTRKVGSDVPKTDTDVIIQAETGSGKTLTYLLPIVNRLIEAESSPALDIESKRSIGTLAIIMTPTRELAKQILQVLETLLNMPASSVTGKKRSHWIVPGIVIGGDKKKSEKARLRKGVNILVGTPGRLLDHLQNTKSFDVQSLRWLVLDEADRLLELGFEESMTAILKILDARVKIAASVTSGNDTTKVWPQTRQTVLCSATLSDEVQRLAGTSLVDPVYISAKKEVVNTKGIPSSELITKDEKQAQQFSTPEQLKQLYVITQAKLRLVTLTAMLKGAFANNDKHAKAPKLVVFLSSCDSVDFHHGLFANAGKETKKESQDGYFGQNYNDEDDNDDGDDDSKTKTNEIPDFVSASNRIDARAITDEMYKAKRETERANARKARAQLSLKGAILPDVPLFRLHGNLAQNLRTDTYFEFCKAPSGVLFATDVAARGLDLPDVSHIIQYDPPSDLKDYVHRVGRTARLGRDGEAVLFLLPSEVKYLELLTAQGLPNQEVSVTSILMKLAPPKSAEYQQPATDIQNSFERYNLHTPENMAVARGAFWAFVKSYATHPSSEKHIFHIKNLHLGHIAKSFALREAPSDIPQPKKKKTGAGHRPGGRNGGEEDETRANRKSQKEREKEERAKPKIVLKRKNDMSEFAVGDYKSLVGPMLKRKKQKTKTSGSLVLPSVEPVRRADPSSHKGAEAPTTTHRHAGKGGCTKGTSTTADAPRMQSTFIHVPDRNEHVPGDDDHDSDSINQLHRPFSVSMSHTATTSTSNSNSNSNSNNSNSNSNVDYSSIQHINSIIHNTSNYSDYHPFQPTTRDPIAAGTSLAARDSDGRRPLAYISDRIDGHHPVQDQKDMSAREHNLNQALDQPATARQQQQQLPDLHKSQHPTPELNGSPHAASLPRRSERLRYSNGYSQNGPPSKYDHRQSHPTRRLSTSINSSSTSPPTSTSPHGALSSPTSPSHYALPYSHKRDHLVADKECNGTGSGPGSGTSGAFGSSPANGRSRTRSKSHPEPPHIPLLRASRSSTFGCSHSMAIVFVISFILLGCVFHSNLFRQIDRKQCQDTYMQPKFFRLLGFDRERTAFAGKYGLLLFRDQYDYKLSIPSDMLSEYDLHTVTVDKEAKIQPMGIPALFIPGNAGSAKQMRSIAKEASKFYYDNAAEGQRYGRTPSRPIDFFTVDFNEEFSALHGHSLLEQAEYLNDAIAYILSLYKDEQSRSDPSLPRPTSVLIVGHSMGGVVARSLFTMKNYRPGTVNTILTAATPHMVPPVTLDFEISNIYATIENFWSRGFVGPEAPLHNVTLISIAGGTLDIVVNGDSGNIHNIVPQSNGFTVFTSSIPHAWLGSDHVSILWCNQIATVIGRALIDVVDPRYDQQVKPLEERMRIFRNHFLTGVDEELELSLSAKDEEVYTLSEISHTFVPSGNTLAYPLKGSVAQDIGSELPHLYIMPVPQKKSIDTFTLLTNHQLGPDSRLNLLLCTDSSTGTRSATSSPRRLSCRHDLLSAVPIPASPPTLSASPYPGRHSRVSEYRFISQQIKALDGIQFVAVLDKGRKHGEPGFLIAEFADEVNCTITKETTTLGLLSNGLRIHSFPERPSLVSTLRLPSIDNSLLTYTLVVDRPGCHVPERFIPMMQQSSWTMYEDRYAVNLTMKDAGVDINFHGDIPYYERVQLPGRKGLEFRFWMDPSCPVPLSINLQVDKYGSMGKVVIRYRMVVLVFTFLVVILTLRAQFRSYNRGEAFKPFGVMLSQLIRTTFWKFSVLLAMIAFLQSLQARSVYVFEDGMLPGSSMSSGSAAEKIVQGPEGSSQNAMSREGLVQSAYEQMVQARIGQSEAWFSSFRFGNALLGSNDTFFWFLAPVFFQIAIGIVIVIWVLLNALVRSVAFALTVVSQRGGRYVIGKAIGRTLSKRSRGVRRRVITTIILFIMVATFVPYQFAFVVAVLVHIVSCVRSLLFAQTANSSISQAAWDRYHYLMSIFVLFFLLLPCTLPVLMVWIRNLSVQWYEPFSSDHRLDYIAPFIFFVEAVTDGVMVPRTPEKGYAALTMGILNYIIVFLIMFGVRYSWQIFFMSRLWIAWLLILQLKDAEPFSRLFKAIEAQCRLVVGSANGDLRNLCSKVGTINAKHGPFDILLCTGNFFSKETPIETIDDILENKLDFPITTYFIHGDNGVPGIIERTALRKNGEVCNNLFYLGTHGVMTTAQSVKIASLSGTYDSAIYEADQEEEDFDKTLLQGRYTKPDIDALVNAVKPVSIMDTSKNGVDIFLSHEWPAGIAKDGSTPPAPANLSASTFSMPLAKATASLQPRYHFAANAGQFWERAPYRNTNGAEHATRFIGLGEVGNKNKQRWFYAFNLVPLANVADEVLQASITANTTDSPLANAAELKRGRAQAEGESFFWDNKRARNEPPAGYVCNRCGQPGHFIKECTAERQNNRVPEGYVCNKCHQPGHLIRDCPLIKEENAAKAAAGGGAGTNSGSTGSSRPLPEGYVCKICSQPGHHIRDCPSASSNQQGAAKQQLPPPPCWFCLSNPEIDKNLIVSIGTEMYMTMAKGQLPITPSSLIPGGGHVLLITINHYSSFQTVDAEARADLASEMKKYKDGLQRLFESKGAAMVTWELSQGGGKMQHAHLQIMAVPQQSVDAVEKQFREDIESFFIADTRNGRNQAPAHTAAWQSDEEASSSSSAASAREGFFKVEVNGKAMVCPIPDRQWVDVQFGRTVLAKVLETPERANWKSCVKVADEERKDSNAFKSAFKAFDFTM</sequence>
<dbReference type="PROSITE" id="PS00039">
    <property type="entry name" value="DEAD_ATP_HELICASE"/>
    <property type="match status" value="1"/>
</dbReference>
<evidence type="ECO:0000313" key="27">
    <source>
        <dbReference type="EMBL" id="KAG9327351.1"/>
    </source>
</evidence>
<keyword evidence="17" id="KW-0694">RNA-binding</keyword>
<evidence type="ECO:0000256" key="15">
    <source>
        <dbReference type="ARBA" id="ARBA00022833"/>
    </source>
</evidence>
<comment type="caution">
    <text evidence="27">The sequence shown here is derived from an EMBL/GenBank/DDBJ whole genome shotgun (WGS) entry which is preliminary data.</text>
</comment>
<dbReference type="Pfam" id="PF00271">
    <property type="entry name" value="Helicase_C"/>
    <property type="match status" value="1"/>
</dbReference>
<dbReference type="Gene3D" id="4.10.60.10">
    <property type="entry name" value="Zinc finger, CCHC-type"/>
    <property type="match status" value="3"/>
</dbReference>
<evidence type="ECO:0000256" key="6">
    <source>
        <dbReference type="ARBA" id="ARBA00022517"/>
    </source>
</evidence>
<dbReference type="InterPro" id="IPR011545">
    <property type="entry name" value="DEAD/DEAH_box_helicase_dom"/>
</dbReference>
<dbReference type="SUPFAM" id="SSF53474">
    <property type="entry name" value="alpha/beta-Hydrolases"/>
    <property type="match status" value="1"/>
</dbReference>
<keyword evidence="19 22" id="KW-1133">Transmembrane helix</keyword>
<evidence type="ECO:0000256" key="5">
    <source>
        <dbReference type="ARBA" id="ARBA00022448"/>
    </source>
</evidence>
<keyword evidence="14 22" id="KW-0256">Endoplasmic reticulum</keyword>
<dbReference type="InterPro" id="IPR036875">
    <property type="entry name" value="Znf_CCHC_sf"/>
</dbReference>
<feature type="transmembrane region" description="Helical" evidence="22">
    <location>
        <begin position="2203"/>
        <end position="2222"/>
    </location>
</feature>
<feature type="region of interest" description="Disordered" evidence="23">
    <location>
        <begin position="832"/>
        <end position="955"/>
    </location>
</feature>
<dbReference type="SMART" id="SM00487">
    <property type="entry name" value="DEXDc"/>
    <property type="match status" value="1"/>
</dbReference>
<feature type="compositionally biased region" description="Low complexity" evidence="23">
    <location>
        <begin position="46"/>
        <end position="72"/>
    </location>
</feature>
<dbReference type="PROSITE" id="PS51194">
    <property type="entry name" value="HELICASE_CTER"/>
    <property type="match status" value="1"/>
</dbReference>
<feature type="transmembrane region" description="Helical" evidence="22">
    <location>
        <begin position="1875"/>
        <end position="1895"/>
    </location>
</feature>
<feature type="compositionally biased region" description="Basic and acidic residues" evidence="23">
    <location>
        <begin position="788"/>
        <end position="805"/>
    </location>
</feature>
<feature type="compositionally biased region" description="Acidic residues" evidence="23">
    <location>
        <begin position="509"/>
        <end position="519"/>
    </location>
</feature>